<dbReference type="SUPFAM" id="SSF57903">
    <property type="entry name" value="FYVE/PHD zinc finger"/>
    <property type="match status" value="1"/>
</dbReference>
<evidence type="ECO:0000256" key="4">
    <source>
        <dbReference type="PROSITE-ProRule" id="PRU00175"/>
    </source>
</evidence>
<dbReference type="PROSITE" id="PS50016">
    <property type="entry name" value="ZF_PHD_2"/>
    <property type="match status" value="1"/>
</dbReference>
<name>A0A834YCS2_TETSI</name>
<sequence>MRTANFFHSLDQRRNSVLHQFQYLDNMMELEVDTNGISEEANFEVFEYDADSSAFGNERCGICMDIIIDRGVLDCCQHWFCFACIDNWATITNLCPLCQNEFLIITCVPVYDTIGSSKVEEDSLSRDDDWCVQGKNNTLSFPSYYIDENVYLLYAVICLDGDGCKIRSSPTTIEEDSNLDTSIACDSCDIWYHAFCVGFDTEGTSENSWLCPRCVIDEVPQKTDGVSVQRPSNQCGPQTASVECLVEAAFSGKVSVSVADAGETAVVVSMVEEMQWTEELSENFLSALEVDRDWQTETISCSDANSPKLVTQAKERTNIQPNSEAQETSLALSLSRDTCFSLPCNSLVLSEAKTKCVDKAICKTNGSDGCKISTGKLFDESHIKTESSENGFSLGLHLGLSVGSFLSGDHVNSDTAGNQLAGDVQQYNPSEDYCILDDELTPDANEDVVEITGVKRKCTSTRTKFLSNFSLCCWSARGGIQVDDYTESEDREARDKIETKTPGKKARTEGNSEQVPMKGQVKDTVPDDTQQFSNLAAVSKDNELRDQEKEAVSSDIMSIVRGTDSRPTERPACPNPADNSPKERDNAAGLRVKKIMRRAAEDKESSMVVQKLRKEIREAVSNKSSEHFGKNIFDPELLAAFRAAVGGPRTEPVKKLSPLVVRVKKSMLQKGKIRENLTKKIYGTASGKRRRAWDRDLEVEFWKHRCMRTPKLEKVETLRSVLDLLKKSSESTGVEEGSEGEATNPILSRLYLADASVFPRKDNIQPLSVLNEQNKEHNLVEKVTKPISGHHTIQTPSKTNKGSQQTDFPSFDNKGKKGYVPSLKSGTASKKEHPNGLTKGPNSISLSGGSKVNAQTMKEMAGKSDDTKTDKRKWALEVLARKTAPVDRNTTQGRQEDNVVLKGNYPLLAQLPIDMRPVLAPSRHNKVPMSVRQVQLYRMTEHFLRIANLPVICRTADTELAVADAVNIEKEVVNRANSKLVYVNLCSQVLSQHTNNSKSSGDTESSPPSSAVLTERSEQADEQTPSDPAVEEALRLAGLMSDTPPSSPHLWTKDLDDEDAPSTKVREEEGPDNVFDMDFHAEMDIYGDFEYDLDDEDYIGASALRVTKLQPKDEDPKMMVVFSTLNSERSNKALDSEGHERSGIVEVPKDSPSLLKCHKDRGIGSSTMEIKLETPCLPAETLQGEGDEEPSLAECEALYGPDKEPLIKKFPEKASREPDKLVEKEVSAEKIAPVRSENCGSNKAAMASEFESESCAQNIFVTGRSPVNRDSSGGENSPNHSLTGEHAHRKETKSNNNKQLDISNSISKKVEAYIKEHIRPLCKSDVITPQQYKWAVAKTTDKVMKFHFKAKNANFLIKEGEKVKKLAEQYVEAAQQKKERQ</sequence>
<feature type="compositionally biased region" description="Polar residues" evidence="5">
    <location>
        <begin position="1268"/>
        <end position="1282"/>
    </location>
</feature>
<dbReference type="Proteomes" id="UP000655225">
    <property type="component" value="Unassembled WGS sequence"/>
</dbReference>
<dbReference type="GO" id="GO:0008270">
    <property type="term" value="F:zinc ion binding"/>
    <property type="evidence" value="ECO:0007669"/>
    <property type="project" value="UniProtKB-KW"/>
</dbReference>
<dbReference type="InterPro" id="IPR019787">
    <property type="entry name" value="Znf_PHD-finger"/>
</dbReference>
<evidence type="ECO:0000313" key="8">
    <source>
        <dbReference type="EMBL" id="KAF8379716.1"/>
    </source>
</evidence>
<accession>A0A834YCS2</accession>
<evidence type="ECO:0000259" key="7">
    <source>
        <dbReference type="PROSITE" id="PS50089"/>
    </source>
</evidence>
<dbReference type="OMA" id="SAWHRDW"/>
<evidence type="ECO:0000256" key="3">
    <source>
        <dbReference type="ARBA" id="ARBA00022833"/>
    </source>
</evidence>
<dbReference type="InterPro" id="IPR001965">
    <property type="entry name" value="Znf_PHD"/>
</dbReference>
<feature type="region of interest" description="Disordered" evidence="5">
    <location>
        <begin position="993"/>
        <end position="1072"/>
    </location>
</feature>
<feature type="domain" description="PHD-type" evidence="6">
    <location>
        <begin position="155"/>
        <end position="217"/>
    </location>
</feature>
<feature type="compositionally biased region" description="Basic and acidic residues" evidence="5">
    <location>
        <begin position="540"/>
        <end position="552"/>
    </location>
</feature>
<dbReference type="Gene3D" id="3.30.40.10">
    <property type="entry name" value="Zinc/RING finger domain, C3HC4 (zinc finger)"/>
    <property type="match status" value="2"/>
</dbReference>
<proteinExistence type="predicted"/>
<feature type="region of interest" description="Disordered" evidence="5">
    <location>
        <begin position="539"/>
        <end position="587"/>
    </location>
</feature>
<evidence type="ECO:0000256" key="5">
    <source>
        <dbReference type="SAM" id="MobiDB-lite"/>
    </source>
</evidence>
<evidence type="ECO:0000313" key="9">
    <source>
        <dbReference type="Proteomes" id="UP000655225"/>
    </source>
</evidence>
<evidence type="ECO:0000259" key="6">
    <source>
        <dbReference type="PROSITE" id="PS50016"/>
    </source>
</evidence>
<dbReference type="InterPro" id="IPR013083">
    <property type="entry name" value="Znf_RING/FYVE/PHD"/>
</dbReference>
<feature type="region of interest" description="Disordered" evidence="5">
    <location>
        <begin position="486"/>
        <end position="527"/>
    </location>
</feature>
<dbReference type="SUPFAM" id="SSF57850">
    <property type="entry name" value="RING/U-box"/>
    <property type="match status" value="1"/>
</dbReference>
<feature type="region of interest" description="Disordered" evidence="5">
    <location>
        <begin position="1263"/>
        <end position="1302"/>
    </location>
</feature>
<dbReference type="PROSITE" id="PS00518">
    <property type="entry name" value="ZF_RING_1"/>
    <property type="match status" value="1"/>
</dbReference>
<evidence type="ECO:0000256" key="1">
    <source>
        <dbReference type="ARBA" id="ARBA00022723"/>
    </source>
</evidence>
<protein>
    <submittedName>
        <fullName evidence="8">Uncharacterized protein</fullName>
    </submittedName>
</protein>
<dbReference type="GO" id="GO:0061630">
    <property type="term" value="F:ubiquitin protein ligase activity"/>
    <property type="evidence" value="ECO:0007669"/>
    <property type="project" value="TreeGrafter"/>
</dbReference>
<dbReference type="Pfam" id="PF13639">
    <property type="entry name" value="zf-RING_2"/>
    <property type="match status" value="1"/>
</dbReference>
<keyword evidence="3" id="KW-0862">Zinc</keyword>
<dbReference type="GO" id="GO:0016567">
    <property type="term" value="P:protein ubiquitination"/>
    <property type="evidence" value="ECO:0007669"/>
    <property type="project" value="TreeGrafter"/>
</dbReference>
<feature type="domain" description="RING-type" evidence="7">
    <location>
        <begin position="60"/>
        <end position="99"/>
    </location>
</feature>
<dbReference type="Pfam" id="PF00628">
    <property type="entry name" value="PHD"/>
    <property type="match status" value="1"/>
</dbReference>
<dbReference type="EMBL" id="JABCRI010000022">
    <property type="protein sequence ID" value="KAF8379716.1"/>
    <property type="molecule type" value="Genomic_DNA"/>
</dbReference>
<feature type="compositionally biased region" description="Polar residues" evidence="5">
    <location>
        <begin position="791"/>
        <end position="808"/>
    </location>
</feature>
<dbReference type="OrthoDB" id="21204at2759"/>
<feature type="compositionally biased region" description="Basic and acidic residues" evidence="5">
    <location>
        <begin position="491"/>
        <end position="510"/>
    </location>
</feature>
<dbReference type="PANTHER" id="PTHR15315:SF26">
    <property type="entry name" value="E3 UBIQUITIN-PROTEIN LIGASE NRDP1"/>
    <property type="match status" value="1"/>
</dbReference>
<reference evidence="8 9" key="1">
    <citation type="submission" date="2020-04" db="EMBL/GenBank/DDBJ databases">
        <title>Plant Genome Project.</title>
        <authorList>
            <person name="Zhang R.-G."/>
        </authorList>
    </citation>
    <scope>NUCLEOTIDE SEQUENCE [LARGE SCALE GENOMIC DNA]</scope>
    <source>
        <strain evidence="8">YNK0</strain>
        <tissue evidence="8">Leaf</tissue>
    </source>
</reference>
<evidence type="ECO:0000256" key="2">
    <source>
        <dbReference type="ARBA" id="ARBA00022771"/>
    </source>
</evidence>
<keyword evidence="9" id="KW-1185">Reference proteome</keyword>
<keyword evidence="1" id="KW-0479">Metal-binding</keyword>
<dbReference type="SMART" id="SM00249">
    <property type="entry name" value="PHD"/>
    <property type="match status" value="1"/>
</dbReference>
<keyword evidence="2 4" id="KW-0863">Zinc-finger</keyword>
<dbReference type="InterPro" id="IPR017907">
    <property type="entry name" value="Znf_RING_CS"/>
</dbReference>
<organism evidence="8 9">
    <name type="scientific">Tetracentron sinense</name>
    <name type="common">Spur-leaf</name>
    <dbReference type="NCBI Taxonomy" id="13715"/>
    <lineage>
        <taxon>Eukaryota</taxon>
        <taxon>Viridiplantae</taxon>
        <taxon>Streptophyta</taxon>
        <taxon>Embryophyta</taxon>
        <taxon>Tracheophyta</taxon>
        <taxon>Spermatophyta</taxon>
        <taxon>Magnoliopsida</taxon>
        <taxon>Trochodendrales</taxon>
        <taxon>Trochodendraceae</taxon>
        <taxon>Tetracentron</taxon>
    </lineage>
</organism>
<comment type="caution">
    <text evidence="8">The sequence shown here is derived from an EMBL/GenBank/DDBJ whole genome shotgun (WGS) entry which is preliminary data.</text>
</comment>
<feature type="region of interest" description="Disordered" evidence="5">
    <location>
        <begin position="786"/>
        <end position="849"/>
    </location>
</feature>
<feature type="compositionally biased region" description="Low complexity" evidence="5">
    <location>
        <begin position="997"/>
        <end position="1010"/>
    </location>
</feature>
<gene>
    <name evidence="8" type="ORF">HHK36_029161</name>
</gene>
<dbReference type="PANTHER" id="PTHR15315">
    <property type="entry name" value="RING FINGER PROTEIN 41, 151"/>
    <property type="match status" value="1"/>
</dbReference>
<dbReference type="InterPro" id="IPR001841">
    <property type="entry name" value="Znf_RING"/>
</dbReference>
<dbReference type="InterPro" id="IPR011011">
    <property type="entry name" value="Znf_FYVE_PHD"/>
</dbReference>
<feature type="compositionally biased region" description="Polar residues" evidence="5">
    <location>
        <begin position="840"/>
        <end position="849"/>
    </location>
</feature>
<dbReference type="SMART" id="SM00184">
    <property type="entry name" value="RING"/>
    <property type="match status" value="2"/>
</dbReference>
<dbReference type="PROSITE" id="PS50089">
    <property type="entry name" value="ZF_RING_2"/>
    <property type="match status" value="1"/>
</dbReference>